<dbReference type="EMBL" id="CP134050">
    <property type="protein sequence ID" value="WNC14382.1"/>
    <property type="molecule type" value="Genomic_DNA"/>
</dbReference>
<keyword evidence="1" id="KW-0812">Transmembrane</keyword>
<evidence type="ECO:0000313" key="3">
    <source>
        <dbReference type="Proteomes" id="UP001256827"/>
    </source>
</evidence>
<sequence length="50" mass="5615">MSTGFIIAVVIIFVIIIGSTIWVTNKAYARKPEQIDPLPSKELVQKELDQ</sequence>
<evidence type="ECO:0000256" key="1">
    <source>
        <dbReference type="SAM" id="Phobius"/>
    </source>
</evidence>
<evidence type="ECO:0008006" key="4">
    <source>
        <dbReference type="Google" id="ProtNLM"/>
    </source>
</evidence>
<dbReference type="Proteomes" id="UP001256827">
    <property type="component" value="Chromosome"/>
</dbReference>
<keyword evidence="1" id="KW-1133">Transmembrane helix</keyword>
<keyword evidence="3" id="KW-1185">Reference proteome</keyword>
<evidence type="ECO:0000313" key="2">
    <source>
        <dbReference type="EMBL" id="WNC14382.1"/>
    </source>
</evidence>
<dbReference type="RefSeq" id="WP_310766367.1">
    <property type="nucleotide sequence ID" value="NZ_CP134050.1"/>
</dbReference>
<organism evidence="2 3">
    <name type="scientific">Brevibacillus brevis</name>
    <name type="common">Bacillus brevis</name>
    <dbReference type="NCBI Taxonomy" id="1393"/>
    <lineage>
        <taxon>Bacteria</taxon>
        <taxon>Bacillati</taxon>
        <taxon>Bacillota</taxon>
        <taxon>Bacilli</taxon>
        <taxon>Bacillales</taxon>
        <taxon>Paenibacillaceae</taxon>
        <taxon>Brevibacillus</taxon>
    </lineage>
</organism>
<gene>
    <name evidence="2" type="ORF">RGB73_27550</name>
</gene>
<reference evidence="2 3" key="1">
    <citation type="submission" date="2023-09" db="EMBL/GenBank/DDBJ databases">
        <title>Complete Genome and Methylome dissection of Bacillus brevis NEB573 original source of BbsI restriction endonuclease.</title>
        <authorList>
            <person name="Fomenkov A."/>
            <person name="Roberts R.D."/>
        </authorList>
    </citation>
    <scope>NUCLEOTIDE SEQUENCE [LARGE SCALE GENOMIC DNA]</scope>
    <source>
        <strain evidence="2 3">NEB573</strain>
    </source>
</reference>
<keyword evidence="1" id="KW-0472">Membrane</keyword>
<accession>A0ABY9T627</accession>
<feature type="transmembrane region" description="Helical" evidence="1">
    <location>
        <begin position="6"/>
        <end position="24"/>
    </location>
</feature>
<proteinExistence type="predicted"/>
<protein>
    <recommendedName>
        <fullName evidence="4">YtzI protein</fullName>
    </recommendedName>
</protein>
<name>A0ABY9T627_BREBE</name>